<accession>A0A4U9R4D0</accession>
<sequence>MSRHCRSKRKHNCCCMPMMPYPSVSPASYGADNYGDGGSCCNFPCFIILILILLQFGRKERRCDDECRDGLGIDKGILFIIALFYLSCCNPCR</sequence>
<proteinExistence type="predicted"/>
<dbReference type="Proteomes" id="UP000308489">
    <property type="component" value="Chromosome 1"/>
</dbReference>
<gene>
    <name evidence="1" type="ORF">NCTC503_00852</name>
</gene>
<name>A0A4U9R4D0_HATHI</name>
<dbReference type="KEGG" id="hhw:NCTC503_00852"/>
<organism evidence="1 2">
    <name type="scientific">Hathewaya histolytica</name>
    <name type="common">Clostridium histolyticum</name>
    <dbReference type="NCBI Taxonomy" id="1498"/>
    <lineage>
        <taxon>Bacteria</taxon>
        <taxon>Bacillati</taxon>
        <taxon>Bacillota</taxon>
        <taxon>Clostridia</taxon>
        <taxon>Eubacteriales</taxon>
        <taxon>Clostridiaceae</taxon>
        <taxon>Hathewaya</taxon>
    </lineage>
</organism>
<dbReference type="AlphaFoldDB" id="A0A4U9R4D0"/>
<keyword evidence="2" id="KW-1185">Reference proteome</keyword>
<protein>
    <submittedName>
        <fullName evidence="1">Uncharacterized protein</fullName>
    </submittedName>
</protein>
<dbReference type="RefSeq" id="WP_171011928.1">
    <property type="nucleotide sequence ID" value="NZ_CBCRUQ010000001.1"/>
</dbReference>
<dbReference type="EMBL" id="LR590481">
    <property type="protein sequence ID" value="VTQ85949.1"/>
    <property type="molecule type" value="Genomic_DNA"/>
</dbReference>
<reference evidence="1 2" key="1">
    <citation type="submission" date="2019-05" db="EMBL/GenBank/DDBJ databases">
        <authorList>
            <consortium name="Pathogen Informatics"/>
        </authorList>
    </citation>
    <scope>NUCLEOTIDE SEQUENCE [LARGE SCALE GENOMIC DNA]</scope>
    <source>
        <strain evidence="1 2">NCTC503</strain>
    </source>
</reference>
<evidence type="ECO:0000313" key="2">
    <source>
        <dbReference type="Proteomes" id="UP000308489"/>
    </source>
</evidence>
<evidence type="ECO:0000313" key="1">
    <source>
        <dbReference type="EMBL" id="VTQ85949.1"/>
    </source>
</evidence>